<organism evidence="1 3">
    <name type="scientific">Streptomyces phage Coruscant</name>
    <dbReference type="NCBI Taxonomy" id="2739834"/>
    <lineage>
        <taxon>Viruses</taxon>
        <taxon>Duplodnaviria</taxon>
        <taxon>Heunggongvirae</taxon>
        <taxon>Uroviricota</taxon>
        <taxon>Caudoviricetes</taxon>
        <taxon>Stanwilliamsviridae</taxon>
        <taxon>Boydwoodruffvirinae</taxon>
        <taxon>Coruscantvirus</taxon>
        <taxon>Coruscantvirus coruscant</taxon>
    </lineage>
</organism>
<proteinExistence type="predicted"/>
<dbReference type="EMBL" id="MT711976">
    <property type="protein sequence ID" value="QMP84133.1"/>
    <property type="molecule type" value="Genomic_DNA"/>
</dbReference>
<name>A0A7G4AVU3_9CAUD</name>
<evidence type="ECO:0000313" key="3">
    <source>
        <dbReference type="Proteomes" id="UP000515922"/>
    </source>
</evidence>
<accession>A0A7G4AVU3</accession>
<gene>
    <name evidence="1" type="ORF">HUN41_00003</name>
    <name evidence="2" type="ORF">HUN41_00269</name>
</gene>
<evidence type="ECO:0000313" key="1">
    <source>
        <dbReference type="EMBL" id="QMP84133.1"/>
    </source>
</evidence>
<protein>
    <submittedName>
        <fullName evidence="1">Endolysin</fullName>
    </submittedName>
</protein>
<reference evidence="1 3" key="1">
    <citation type="submission" date="2020-07" db="EMBL/GenBank/DDBJ databases">
        <title>Streptomyces phage Genome sequencing and assembly.</title>
        <authorList>
            <person name="Sharma V."/>
            <person name="Hardy A."/>
            <person name="Frunzke J."/>
        </authorList>
    </citation>
    <scope>NUCLEOTIDE SEQUENCE [LARGE SCALE GENOMIC DNA]</scope>
</reference>
<sequence>MCEICVAEHEEYCQEHVNTCEIGDGCKMCAAIWRGVRDGKIYVDLPE</sequence>
<dbReference type="Proteomes" id="UP000515922">
    <property type="component" value="Segment"/>
</dbReference>
<keyword evidence="3" id="KW-1185">Reference proteome</keyword>
<dbReference type="EMBL" id="MT711976">
    <property type="protein sequence ID" value="QMP84357.1"/>
    <property type="molecule type" value="Genomic_DNA"/>
</dbReference>
<evidence type="ECO:0000313" key="2">
    <source>
        <dbReference type="EMBL" id="QMP84357.1"/>
    </source>
</evidence>